<accession>A0A139AYH7</accession>
<dbReference type="GO" id="GO:0016491">
    <property type="term" value="F:oxidoreductase activity"/>
    <property type="evidence" value="ECO:0007669"/>
    <property type="project" value="UniProtKB-KW"/>
</dbReference>
<keyword evidence="4" id="KW-1185">Reference proteome</keyword>
<dbReference type="InterPro" id="IPR002347">
    <property type="entry name" value="SDR_fam"/>
</dbReference>
<dbReference type="STRING" id="1344416.A0A139AYH7"/>
<protein>
    <submittedName>
        <fullName evidence="3">Short-chain dehydrogenase/reductase SDR</fullName>
    </submittedName>
</protein>
<dbReference type="PANTHER" id="PTHR24320">
    <property type="entry name" value="RETINOL DEHYDROGENASE"/>
    <property type="match status" value="1"/>
</dbReference>
<evidence type="ECO:0000256" key="2">
    <source>
        <dbReference type="ARBA" id="ARBA00023002"/>
    </source>
</evidence>
<gene>
    <name evidence="3" type="ORF">M427DRAFT_51143</name>
</gene>
<dbReference type="EMBL" id="KQ965732">
    <property type="protein sequence ID" value="KXS21764.1"/>
    <property type="molecule type" value="Genomic_DNA"/>
</dbReference>
<dbReference type="InterPro" id="IPR036291">
    <property type="entry name" value="NAD(P)-bd_dom_sf"/>
</dbReference>
<organism evidence="3 4">
    <name type="scientific">Gonapodya prolifera (strain JEL478)</name>
    <name type="common">Monoblepharis prolifera</name>
    <dbReference type="NCBI Taxonomy" id="1344416"/>
    <lineage>
        <taxon>Eukaryota</taxon>
        <taxon>Fungi</taxon>
        <taxon>Fungi incertae sedis</taxon>
        <taxon>Chytridiomycota</taxon>
        <taxon>Chytridiomycota incertae sedis</taxon>
        <taxon>Monoblepharidomycetes</taxon>
        <taxon>Monoblepharidales</taxon>
        <taxon>Gonapodyaceae</taxon>
        <taxon>Gonapodya</taxon>
    </lineage>
</organism>
<evidence type="ECO:0000256" key="1">
    <source>
        <dbReference type="ARBA" id="ARBA00006484"/>
    </source>
</evidence>
<name>A0A139AYH7_GONPJ</name>
<dbReference type="Proteomes" id="UP000070544">
    <property type="component" value="Unassembled WGS sequence"/>
</dbReference>
<sequence>MSGQAEIASWSPDAIGDLHGKTAIVTGANIGLGKEIARSLASHGARTILAVRDVQKGKVAADDIKATAGPDAQVEVVQVDLASLKSVDEFAKEFREKNDRLDVLVCNAGVMALPERQVTKDGFEMQIGVNHIAHFALVRHLFPLLTATPASRIVHQSSSMSYVPGAKYPASWTADDINCVGKYDKIAQYQFSKLANVAFAKETERRVVEKGLGQPRSVVVHPGYVVGQLQEKSAGSIFERGFFNLTKFLPGASQTYANGALPAVFAATSPLAKGGFFYGPKGFYHGVVGAGGVQQIDPHPNPLAEDKTMWRKLWEATEALVGFKFDI</sequence>
<reference evidence="3 4" key="1">
    <citation type="journal article" date="2015" name="Genome Biol. Evol.">
        <title>Phylogenomic analyses indicate that early fungi evolved digesting cell walls of algal ancestors of land plants.</title>
        <authorList>
            <person name="Chang Y."/>
            <person name="Wang S."/>
            <person name="Sekimoto S."/>
            <person name="Aerts A.L."/>
            <person name="Choi C."/>
            <person name="Clum A."/>
            <person name="LaButti K.M."/>
            <person name="Lindquist E.A."/>
            <person name="Yee Ngan C."/>
            <person name="Ohm R.A."/>
            <person name="Salamov A.A."/>
            <person name="Grigoriev I.V."/>
            <person name="Spatafora J.W."/>
            <person name="Berbee M.L."/>
        </authorList>
    </citation>
    <scope>NUCLEOTIDE SEQUENCE [LARGE SCALE GENOMIC DNA]</scope>
    <source>
        <strain evidence="3 4">JEL478</strain>
    </source>
</reference>
<proteinExistence type="inferred from homology"/>
<comment type="similarity">
    <text evidence="1">Belongs to the short-chain dehydrogenases/reductases (SDR) family.</text>
</comment>
<dbReference type="AlphaFoldDB" id="A0A139AYH7"/>
<dbReference type="PRINTS" id="PR00081">
    <property type="entry name" value="GDHRDH"/>
</dbReference>
<dbReference type="OMA" id="WEMSMEL"/>
<dbReference type="OrthoDB" id="191139at2759"/>
<dbReference type="SUPFAM" id="SSF51735">
    <property type="entry name" value="NAD(P)-binding Rossmann-fold domains"/>
    <property type="match status" value="1"/>
</dbReference>
<dbReference type="Pfam" id="PF00106">
    <property type="entry name" value="adh_short"/>
    <property type="match status" value="1"/>
</dbReference>
<evidence type="ECO:0000313" key="3">
    <source>
        <dbReference type="EMBL" id="KXS21764.1"/>
    </source>
</evidence>
<dbReference type="Gene3D" id="3.40.50.720">
    <property type="entry name" value="NAD(P)-binding Rossmann-like Domain"/>
    <property type="match status" value="1"/>
</dbReference>
<dbReference type="PANTHER" id="PTHR24320:SF148">
    <property type="entry name" value="NAD(P)-BINDING ROSSMANN-FOLD SUPERFAMILY PROTEIN"/>
    <property type="match status" value="1"/>
</dbReference>
<keyword evidence="2" id="KW-0560">Oxidoreductase</keyword>
<evidence type="ECO:0000313" key="4">
    <source>
        <dbReference type="Proteomes" id="UP000070544"/>
    </source>
</evidence>